<dbReference type="Gene3D" id="3.40.50.300">
    <property type="entry name" value="P-loop containing nucleotide triphosphate hydrolases"/>
    <property type="match status" value="1"/>
</dbReference>
<dbReference type="CDD" id="cd00464">
    <property type="entry name" value="SK"/>
    <property type="match status" value="1"/>
</dbReference>
<feature type="binding site" evidence="7">
    <location>
        <position position="63"/>
    </location>
    <ligand>
        <name>substrate</name>
    </ligand>
</feature>
<evidence type="ECO:0000256" key="2">
    <source>
        <dbReference type="ARBA" id="ARBA00022679"/>
    </source>
</evidence>
<comment type="caution">
    <text evidence="7">Lacks conserved residue(s) required for the propagation of feature annotation.</text>
</comment>
<organism evidence="8 9">
    <name type="scientific">Candidatus Magasanikbacteria bacterium CG_4_10_14_0_2_um_filter_37_12</name>
    <dbReference type="NCBI Taxonomy" id="1974637"/>
    <lineage>
        <taxon>Bacteria</taxon>
        <taxon>Candidatus Magasanikiibacteriota</taxon>
    </lineage>
</organism>
<keyword evidence="7" id="KW-0479">Metal-binding</keyword>
<dbReference type="GO" id="GO:0009423">
    <property type="term" value="P:chorismate biosynthetic process"/>
    <property type="evidence" value="ECO:0007669"/>
    <property type="project" value="UniProtKB-UniRule"/>
</dbReference>
<evidence type="ECO:0000256" key="3">
    <source>
        <dbReference type="ARBA" id="ARBA00022741"/>
    </source>
</evidence>
<evidence type="ECO:0000256" key="7">
    <source>
        <dbReference type="HAMAP-Rule" id="MF_00109"/>
    </source>
</evidence>
<dbReference type="InterPro" id="IPR031322">
    <property type="entry name" value="Shikimate/glucono_kinase"/>
</dbReference>
<comment type="subunit">
    <text evidence="7">Monomer.</text>
</comment>
<keyword evidence="7" id="KW-0963">Cytoplasm</keyword>
<evidence type="ECO:0000256" key="4">
    <source>
        <dbReference type="ARBA" id="ARBA00022777"/>
    </source>
</evidence>
<comment type="subcellular location">
    <subcellularLocation>
        <location evidence="7">Cytoplasm</location>
    </subcellularLocation>
</comment>
<dbReference type="UniPathway" id="UPA00053">
    <property type="reaction ID" value="UER00088"/>
</dbReference>
<proteinExistence type="inferred from homology"/>
<comment type="function">
    <text evidence="7">Catalyzes the specific phosphorylation of the 3-hydroxyl group of shikimic acid using ATP as a cosubstrate.</text>
</comment>
<dbReference type="GO" id="GO:0005524">
    <property type="term" value="F:ATP binding"/>
    <property type="evidence" value="ECO:0007669"/>
    <property type="project" value="UniProtKB-UniRule"/>
</dbReference>
<comment type="similarity">
    <text evidence="7">Belongs to the shikimate kinase family.</text>
</comment>
<dbReference type="GO" id="GO:0004765">
    <property type="term" value="F:shikimate kinase activity"/>
    <property type="evidence" value="ECO:0007669"/>
    <property type="project" value="UniProtKB-UniRule"/>
</dbReference>
<feature type="binding site" evidence="7">
    <location>
        <position position="33"/>
    </location>
    <ligand>
        <name>substrate</name>
    </ligand>
</feature>
<dbReference type="InterPro" id="IPR027417">
    <property type="entry name" value="P-loop_NTPase"/>
</dbReference>
<dbReference type="PANTHER" id="PTHR21087:SF16">
    <property type="entry name" value="SHIKIMATE KINASE 1, CHLOROPLASTIC"/>
    <property type="match status" value="1"/>
</dbReference>
<keyword evidence="4 7" id="KW-0418">Kinase</keyword>
<dbReference type="HAMAP" id="MF_00109">
    <property type="entry name" value="Shikimate_kinase"/>
    <property type="match status" value="1"/>
</dbReference>
<comment type="catalytic activity">
    <reaction evidence="7">
        <text>shikimate + ATP = 3-phosphoshikimate + ADP + H(+)</text>
        <dbReference type="Rhea" id="RHEA:13121"/>
        <dbReference type="ChEBI" id="CHEBI:15378"/>
        <dbReference type="ChEBI" id="CHEBI:30616"/>
        <dbReference type="ChEBI" id="CHEBI:36208"/>
        <dbReference type="ChEBI" id="CHEBI:145989"/>
        <dbReference type="ChEBI" id="CHEBI:456216"/>
        <dbReference type="EC" id="2.7.1.71"/>
    </reaction>
</comment>
<feature type="binding site" evidence="7">
    <location>
        <position position="86"/>
    </location>
    <ligand>
        <name>substrate</name>
    </ligand>
</feature>
<reference evidence="9" key="1">
    <citation type="submission" date="2017-09" db="EMBL/GenBank/DDBJ databases">
        <title>Depth-based differentiation of microbial function through sediment-hosted aquifers and enrichment of novel symbionts in the deep terrestrial subsurface.</title>
        <authorList>
            <person name="Probst A.J."/>
            <person name="Ladd B."/>
            <person name="Jarett J.K."/>
            <person name="Geller-Mcgrath D.E."/>
            <person name="Sieber C.M.K."/>
            <person name="Emerson J.B."/>
            <person name="Anantharaman K."/>
            <person name="Thomas B.C."/>
            <person name="Malmstrom R."/>
            <person name="Stieglmeier M."/>
            <person name="Klingl A."/>
            <person name="Woyke T."/>
            <person name="Ryan C.M."/>
            <person name="Banfield J.F."/>
        </authorList>
    </citation>
    <scope>NUCLEOTIDE SEQUENCE [LARGE SCALE GENOMIC DNA]</scope>
</reference>
<dbReference type="Proteomes" id="UP000228568">
    <property type="component" value="Unassembled WGS sequence"/>
</dbReference>
<feature type="binding site" evidence="7">
    <location>
        <position position="122"/>
    </location>
    <ligand>
        <name>ATP</name>
        <dbReference type="ChEBI" id="CHEBI:30616"/>
    </ligand>
</feature>
<accession>A0A2M7V6T7</accession>
<evidence type="ECO:0000313" key="9">
    <source>
        <dbReference type="Proteomes" id="UP000228568"/>
    </source>
</evidence>
<keyword evidence="5 7" id="KW-0067">ATP-binding</keyword>
<dbReference type="Pfam" id="PF01202">
    <property type="entry name" value="SKI"/>
    <property type="match status" value="1"/>
</dbReference>
<dbReference type="GO" id="GO:0005829">
    <property type="term" value="C:cytosol"/>
    <property type="evidence" value="ECO:0007669"/>
    <property type="project" value="TreeGrafter"/>
</dbReference>
<dbReference type="EMBL" id="PFPK01000045">
    <property type="protein sequence ID" value="PIZ94385.1"/>
    <property type="molecule type" value="Genomic_DNA"/>
</dbReference>
<dbReference type="AlphaFoldDB" id="A0A2M7V6T7"/>
<keyword evidence="3 7" id="KW-0547">Nucleotide-binding</keyword>
<comment type="pathway">
    <text evidence="7">Metabolic intermediate biosynthesis; chorismate biosynthesis; chorismate from D-erythrose 4-phosphate and phosphoenolpyruvate: step 5/7.</text>
</comment>
<sequence>MKHIILIGFKHVGKSVVGQALSEELNMPFLDIDRVIEDVYAKREGGMLSCRQIVEKHGLQYFRDLESEVLSRTLDQRTAHVIAPGGGVAMRLENQILLQNHVVVHVTADKNKVFERIMVSGRPAFFPKDEEPIVGFKRIWEERMPMYESLAHHTISNNTIVADSVREIVSVLELVQTL</sequence>
<gene>
    <name evidence="7" type="primary">aroK</name>
    <name evidence="8" type="ORF">COX81_03685</name>
</gene>
<comment type="caution">
    <text evidence="8">The sequence shown here is derived from an EMBL/GenBank/DDBJ whole genome shotgun (WGS) entry which is preliminary data.</text>
</comment>
<evidence type="ECO:0000256" key="5">
    <source>
        <dbReference type="ARBA" id="ARBA00022840"/>
    </source>
</evidence>
<feature type="binding site" evidence="7">
    <location>
        <position position="143"/>
    </location>
    <ligand>
        <name>substrate</name>
    </ligand>
</feature>
<protein>
    <recommendedName>
        <fullName evidence="7">Shikimate kinase</fullName>
        <shortName evidence="7">SK</shortName>
        <ecNumber evidence="7">2.7.1.71</ecNumber>
    </recommendedName>
</protein>
<comment type="cofactor">
    <cofactor evidence="7">
        <name>Mg(2+)</name>
        <dbReference type="ChEBI" id="CHEBI:18420"/>
    </cofactor>
    <text evidence="7">Binds 1 Mg(2+) ion per subunit.</text>
</comment>
<dbReference type="EC" id="2.7.1.71" evidence="7"/>
<dbReference type="GO" id="GO:0000287">
    <property type="term" value="F:magnesium ion binding"/>
    <property type="evidence" value="ECO:0007669"/>
    <property type="project" value="UniProtKB-UniRule"/>
</dbReference>
<feature type="binding site" evidence="7">
    <location>
        <position position="15"/>
    </location>
    <ligand>
        <name>Mg(2+)</name>
        <dbReference type="ChEBI" id="CHEBI:18420"/>
    </ligand>
</feature>
<dbReference type="PANTHER" id="PTHR21087">
    <property type="entry name" value="SHIKIMATE KINASE"/>
    <property type="match status" value="1"/>
</dbReference>
<dbReference type="GO" id="GO:0008652">
    <property type="term" value="P:amino acid biosynthetic process"/>
    <property type="evidence" value="ECO:0007669"/>
    <property type="project" value="UniProtKB-KW"/>
</dbReference>
<dbReference type="GO" id="GO:0009073">
    <property type="term" value="P:aromatic amino acid family biosynthetic process"/>
    <property type="evidence" value="ECO:0007669"/>
    <property type="project" value="UniProtKB-KW"/>
</dbReference>
<evidence type="ECO:0000256" key="6">
    <source>
        <dbReference type="ARBA" id="ARBA00023141"/>
    </source>
</evidence>
<keyword evidence="6 7" id="KW-0057">Aromatic amino acid biosynthesis</keyword>
<name>A0A2M7V6T7_9BACT</name>
<keyword evidence="7" id="KW-0460">Magnesium</keyword>
<evidence type="ECO:0000256" key="1">
    <source>
        <dbReference type="ARBA" id="ARBA00022605"/>
    </source>
</evidence>
<dbReference type="PRINTS" id="PR01100">
    <property type="entry name" value="SHIKIMTKNASE"/>
</dbReference>
<feature type="binding site" evidence="7">
    <location>
        <begin position="11"/>
        <end position="16"/>
    </location>
    <ligand>
        <name>ATP</name>
        <dbReference type="ChEBI" id="CHEBI:30616"/>
    </ligand>
</feature>
<keyword evidence="1 7" id="KW-0028">Amino-acid biosynthesis</keyword>
<dbReference type="InterPro" id="IPR000623">
    <property type="entry name" value="Shikimate_kinase/TSH1"/>
</dbReference>
<dbReference type="SUPFAM" id="SSF52540">
    <property type="entry name" value="P-loop containing nucleoside triphosphate hydrolases"/>
    <property type="match status" value="1"/>
</dbReference>
<evidence type="ECO:0000313" key="8">
    <source>
        <dbReference type="EMBL" id="PIZ94385.1"/>
    </source>
</evidence>
<keyword evidence="2 7" id="KW-0808">Transferase</keyword>